<keyword evidence="3" id="KW-1185">Reference proteome</keyword>
<proteinExistence type="predicted"/>
<gene>
    <name evidence="2" type="ORF">ACFQ1E_15120</name>
</gene>
<dbReference type="RefSeq" id="WP_264945497.1">
    <property type="nucleotide sequence ID" value="NZ_JAPDRA010000008.1"/>
</dbReference>
<protein>
    <submittedName>
        <fullName evidence="2">Uncharacterized protein</fullName>
    </submittedName>
</protein>
<dbReference type="Proteomes" id="UP001596977">
    <property type="component" value="Unassembled WGS sequence"/>
</dbReference>
<reference evidence="3" key="1">
    <citation type="journal article" date="2019" name="Int. J. Syst. Evol. Microbiol.">
        <title>The Global Catalogue of Microorganisms (GCM) 10K type strain sequencing project: providing services to taxonomists for standard genome sequencing and annotation.</title>
        <authorList>
            <consortium name="The Broad Institute Genomics Platform"/>
            <consortium name="The Broad Institute Genome Sequencing Center for Infectious Disease"/>
            <person name="Wu L."/>
            <person name="Ma J."/>
        </authorList>
    </citation>
    <scope>NUCLEOTIDE SEQUENCE [LARGE SCALE GENOMIC DNA]</scope>
    <source>
        <strain evidence="3">CCUG 62982</strain>
    </source>
</reference>
<dbReference type="EMBL" id="JBHTJG010000008">
    <property type="protein sequence ID" value="MFD0947678.1"/>
    <property type="molecule type" value="Genomic_DNA"/>
</dbReference>
<feature type="region of interest" description="Disordered" evidence="1">
    <location>
        <begin position="1"/>
        <end position="20"/>
    </location>
</feature>
<organism evidence="2 3">
    <name type="scientific">Sphingomonas canadensis</name>
    <dbReference type="NCBI Taxonomy" id="1219257"/>
    <lineage>
        <taxon>Bacteria</taxon>
        <taxon>Pseudomonadati</taxon>
        <taxon>Pseudomonadota</taxon>
        <taxon>Alphaproteobacteria</taxon>
        <taxon>Sphingomonadales</taxon>
        <taxon>Sphingomonadaceae</taxon>
        <taxon>Sphingomonas</taxon>
    </lineage>
</organism>
<evidence type="ECO:0000256" key="1">
    <source>
        <dbReference type="SAM" id="MobiDB-lite"/>
    </source>
</evidence>
<sequence>METLEFTRTSYTDGGPSRPQGPTIIYLPPARILRETYTIFNLAIAYAGITPRISRRRLVDWVYDRIIGFDGMVIDQGGQHLNLHAIDIDEVFGDDCSASWSGDFLGGRARPRTLSASPKITARIKLIWIALAIHNPAAARDVLR</sequence>
<feature type="compositionally biased region" description="Polar residues" evidence="1">
    <location>
        <begin position="1"/>
        <end position="12"/>
    </location>
</feature>
<evidence type="ECO:0000313" key="3">
    <source>
        <dbReference type="Proteomes" id="UP001596977"/>
    </source>
</evidence>
<name>A0ABW3H8E9_9SPHN</name>
<evidence type="ECO:0000313" key="2">
    <source>
        <dbReference type="EMBL" id="MFD0947678.1"/>
    </source>
</evidence>
<accession>A0ABW3H8E9</accession>
<comment type="caution">
    <text evidence="2">The sequence shown here is derived from an EMBL/GenBank/DDBJ whole genome shotgun (WGS) entry which is preliminary data.</text>
</comment>